<comment type="caution">
    <text evidence="1">The sequence shown here is derived from an EMBL/GenBank/DDBJ whole genome shotgun (WGS) entry which is preliminary data.</text>
</comment>
<dbReference type="Pfam" id="PF13591">
    <property type="entry name" value="MerR_2"/>
    <property type="match status" value="1"/>
</dbReference>
<name>A0AAE2ZPJ8_9HYPH</name>
<keyword evidence="2" id="KW-1185">Reference proteome</keyword>
<gene>
    <name evidence="1" type="ORF">K1W69_08535</name>
</gene>
<reference evidence="1" key="1">
    <citation type="submission" date="2021-08" db="EMBL/GenBank/DDBJ databases">
        <title>Hoeflea bacterium WL0058 sp. nov., isolated from the sediment.</title>
        <authorList>
            <person name="Wang L."/>
            <person name="Zhang D."/>
        </authorList>
    </citation>
    <scope>NUCLEOTIDE SEQUENCE</scope>
    <source>
        <strain evidence="1">WL0058</strain>
    </source>
</reference>
<evidence type="ECO:0000313" key="1">
    <source>
        <dbReference type="EMBL" id="MBW8637232.1"/>
    </source>
</evidence>
<evidence type="ECO:0000313" key="2">
    <source>
        <dbReference type="Proteomes" id="UP001196509"/>
    </source>
</evidence>
<protein>
    <submittedName>
        <fullName evidence="1">Chaperone modulator CbpM</fullName>
    </submittedName>
</protein>
<organism evidence="1 2">
    <name type="scientific">Flavimaribacter sediminis</name>
    <dbReference type="NCBI Taxonomy" id="2865987"/>
    <lineage>
        <taxon>Bacteria</taxon>
        <taxon>Pseudomonadati</taxon>
        <taxon>Pseudomonadota</taxon>
        <taxon>Alphaproteobacteria</taxon>
        <taxon>Hyphomicrobiales</taxon>
        <taxon>Rhizobiaceae</taxon>
        <taxon>Flavimaribacter</taxon>
    </lineage>
</organism>
<proteinExistence type="predicted"/>
<dbReference type="RefSeq" id="WP_220227957.1">
    <property type="nucleotide sequence ID" value="NZ_JAICBX010000002.1"/>
</dbReference>
<sequence length="101" mass="11431">MAKKSAEAVSAELIEALTLAELCRSCGVRADWIIELVEEGILEPTGREPSAWRFTATSIRRTRTAWRLQHDLGVNRAGIAVALNLIEEREQLYIRLQRGER</sequence>
<dbReference type="EMBL" id="JAICBX010000002">
    <property type="protein sequence ID" value="MBW8637232.1"/>
    <property type="molecule type" value="Genomic_DNA"/>
</dbReference>
<dbReference type="AlphaFoldDB" id="A0AAE2ZPJ8"/>
<dbReference type="Proteomes" id="UP001196509">
    <property type="component" value="Unassembled WGS sequence"/>
</dbReference>
<dbReference type="Gene3D" id="1.10.1660.10">
    <property type="match status" value="1"/>
</dbReference>
<accession>A0AAE2ZPJ8</accession>